<protein>
    <submittedName>
        <fullName evidence="2">Uncharacterized protein</fullName>
    </submittedName>
</protein>
<gene>
    <name evidence="2" type="ORF">SAPIO_CDS1998</name>
</gene>
<evidence type="ECO:0000313" key="2">
    <source>
        <dbReference type="EMBL" id="KEZ45636.1"/>
    </source>
</evidence>
<evidence type="ECO:0000313" key="3">
    <source>
        <dbReference type="Proteomes" id="UP000028545"/>
    </source>
</evidence>
<dbReference type="EMBL" id="JOWA01000077">
    <property type="protein sequence ID" value="KEZ45636.1"/>
    <property type="molecule type" value="Genomic_DNA"/>
</dbReference>
<dbReference type="AlphaFoldDB" id="A0A084GE74"/>
<dbReference type="GeneID" id="27721070"/>
<dbReference type="HOGENOM" id="CLU_1856441_0_0_1"/>
<sequence>MKGLVISAVMAAIWSMAEGMPAVDAQGELEARQGFSQFLLSCHPDYEQDCLGPCATYCDRFGDVKSNCNICRRAACTCDPLLMGCRPYPDLICAKGSEDAAGEDAEGVVKSEKSWPAEIEAGEPAEIDTVDFDLTEAT</sequence>
<dbReference type="KEGG" id="sapo:SAPIO_CDS1998"/>
<feature type="chain" id="PRO_5001775745" evidence="1">
    <location>
        <begin position="20"/>
        <end position="138"/>
    </location>
</feature>
<keyword evidence="3" id="KW-1185">Reference proteome</keyword>
<dbReference type="RefSeq" id="XP_016645435.1">
    <property type="nucleotide sequence ID" value="XM_016785138.1"/>
</dbReference>
<proteinExistence type="predicted"/>
<comment type="caution">
    <text evidence="2">The sequence shown here is derived from an EMBL/GenBank/DDBJ whole genome shotgun (WGS) entry which is preliminary data.</text>
</comment>
<dbReference type="OrthoDB" id="10497048at2759"/>
<name>A0A084GE74_PSEDA</name>
<accession>A0A084GE74</accession>
<reference evidence="2 3" key="1">
    <citation type="journal article" date="2014" name="Genome Announc.">
        <title>Draft genome sequence of the pathogenic fungus Scedosporium apiospermum.</title>
        <authorList>
            <person name="Vandeputte P."/>
            <person name="Ghamrawi S."/>
            <person name="Rechenmann M."/>
            <person name="Iltis A."/>
            <person name="Giraud S."/>
            <person name="Fleury M."/>
            <person name="Thornton C."/>
            <person name="Delhaes L."/>
            <person name="Meyer W."/>
            <person name="Papon N."/>
            <person name="Bouchara J.P."/>
        </authorList>
    </citation>
    <scope>NUCLEOTIDE SEQUENCE [LARGE SCALE GENOMIC DNA]</scope>
    <source>
        <strain evidence="2 3">IHEM 14462</strain>
    </source>
</reference>
<dbReference type="Proteomes" id="UP000028545">
    <property type="component" value="Unassembled WGS sequence"/>
</dbReference>
<feature type="signal peptide" evidence="1">
    <location>
        <begin position="1"/>
        <end position="19"/>
    </location>
</feature>
<organism evidence="2 3">
    <name type="scientific">Pseudallescheria apiosperma</name>
    <name type="common">Scedosporium apiospermum</name>
    <dbReference type="NCBI Taxonomy" id="563466"/>
    <lineage>
        <taxon>Eukaryota</taxon>
        <taxon>Fungi</taxon>
        <taxon>Dikarya</taxon>
        <taxon>Ascomycota</taxon>
        <taxon>Pezizomycotina</taxon>
        <taxon>Sordariomycetes</taxon>
        <taxon>Hypocreomycetidae</taxon>
        <taxon>Microascales</taxon>
        <taxon>Microascaceae</taxon>
        <taxon>Scedosporium</taxon>
    </lineage>
</organism>
<dbReference type="VEuPathDB" id="FungiDB:SAPIO_CDS1998"/>
<evidence type="ECO:0000256" key="1">
    <source>
        <dbReference type="SAM" id="SignalP"/>
    </source>
</evidence>
<keyword evidence="1" id="KW-0732">Signal</keyword>